<feature type="repeat" description="Pumilio" evidence="2">
    <location>
        <begin position="500"/>
        <end position="535"/>
    </location>
</feature>
<feature type="repeat" description="Pumilio" evidence="2">
    <location>
        <begin position="536"/>
        <end position="571"/>
    </location>
</feature>
<name>A0A1G4K8X7_9SACH</name>
<feature type="domain" description="PUM-HD" evidence="4">
    <location>
        <begin position="368"/>
        <end position="715"/>
    </location>
</feature>
<feature type="repeat" description="Pumilio" evidence="2">
    <location>
        <begin position="651"/>
        <end position="689"/>
    </location>
</feature>
<dbReference type="InterPro" id="IPR016024">
    <property type="entry name" value="ARM-type_fold"/>
</dbReference>
<dbReference type="Proteomes" id="UP000189911">
    <property type="component" value="Chromosome F"/>
</dbReference>
<keyword evidence="6" id="KW-1185">Reference proteome</keyword>
<feature type="region of interest" description="Disordered" evidence="3">
    <location>
        <begin position="292"/>
        <end position="319"/>
    </location>
</feature>
<feature type="region of interest" description="Disordered" evidence="3">
    <location>
        <begin position="341"/>
        <end position="379"/>
    </location>
</feature>
<dbReference type="Pfam" id="PF00806">
    <property type="entry name" value="PUF"/>
    <property type="match status" value="8"/>
</dbReference>
<dbReference type="GO" id="GO:0080090">
    <property type="term" value="P:regulation of primary metabolic process"/>
    <property type="evidence" value="ECO:0007669"/>
    <property type="project" value="UniProtKB-ARBA"/>
</dbReference>
<feature type="repeat" description="Pumilio" evidence="2">
    <location>
        <begin position="391"/>
        <end position="426"/>
    </location>
</feature>
<reference evidence="6" key="1">
    <citation type="submission" date="2016-03" db="EMBL/GenBank/DDBJ databases">
        <authorList>
            <person name="Devillers Hugo."/>
        </authorList>
    </citation>
    <scope>NUCLEOTIDE SEQUENCE [LARGE SCALE GENOMIC DNA]</scope>
</reference>
<evidence type="ECO:0000313" key="5">
    <source>
        <dbReference type="EMBL" id="SCV00525.1"/>
    </source>
</evidence>
<feature type="compositionally biased region" description="Basic and acidic residues" evidence="3">
    <location>
        <begin position="196"/>
        <end position="215"/>
    </location>
</feature>
<dbReference type="CDD" id="cd07920">
    <property type="entry name" value="Pumilio"/>
    <property type="match status" value="1"/>
</dbReference>
<dbReference type="OrthoDB" id="668540at2759"/>
<dbReference type="SUPFAM" id="SSF48371">
    <property type="entry name" value="ARM repeat"/>
    <property type="match status" value="1"/>
</dbReference>
<organism evidence="5 6">
    <name type="scientific">Lachancea nothofagi CBS 11611</name>
    <dbReference type="NCBI Taxonomy" id="1266666"/>
    <lineage>
        <taxon>Eukaryota</taxon>
        <taxon>Fungi</taxon>
        <taxon>Dikarya</taxon>
        <taxon>Ascomycota</taxon>
        <taxon>Saccharomycotina</taxon>
        <taxon>Saccharomycetes</taxon>
        <taxon>Saccharomycetales</taxon>
        <taxon>Saccharomycetaceae</taxon>
        <taxon>Lachancea</taxon>
    </lineage>
</organism>
<sequence length="715" mass="78654">MTNHAAQQPPVDDAQVSEAVNSALDQLHLDDLSDTSRDPKQSETGTAASTNSVFPPPPMMNMGYMHYPHMMHLPHSPGYFQAPGPSDPFVSDSQANMTSVDPTAIFSAQQQTANPAVSNANMSGNAGSTALDIGFTTNIDPLWSSSKQDFGPDYQFISRELPEASNASRRQTFPAVSGAEILTDGTAIRTQSISLEKTEGNAESGQKPRDSDPELSKQNATAVPYSAAAYPYGGPLVQPNPVLSGHTPPGSAPAYGIPSPFHAYGFSSPFQSFSPIPGTPLGGRSVNVPFQSAEHSEKEGPVPENANSPRSASSQPLAPWMYGNHPFGPMVPMHHQMMGPPGNNNNHMHPSHAHNNRHPMHSRRHKGSHNQKAYHRKGEDPAKYANAKLENYIGNILSLCKDQHGCRFLQRQLDIGGSDAADAIFEETKSYVVELMTDSFGNYLIQKLLERVNDSQRLELVRSSSQSFIYISLDPHGTRALQKLVECITTEEEASIIVESLRGSIVELSRDLNGNHVVQKCLQKLKPEDFEFIFEAATEACVKIATHRHGCCVLQRCLDHGNDEQFRRLCEQIITHVDALTTDPFGNYVVQYILTKQTERSESEYIDRVVSLLRPKIIELSLHKFGSNVVEKALRTPAASEVMINELLSHGNSTKIEQLLHDGYGNYVLQTALDAARENNRSLYQRLSDTLKPMLVGPIRNTPHGRRIMGILEVE</sequence>
<evidence type="ECO:0000256" key="1">
    <source>
        <dbReference type="ARBA" id="ARBA00022737"/>
    </source>
</evidence>
<dbReference type="EMBL" id="LT598452">
    <property type="protein sequence ID" value="SCV00525.1"/>
    <property type="molecule type" value="Genomic_DNA"/>
</dbReference>
<dbReference type="InterPro" id="IPR011989">
    <property type="entry name" value="ARM-like"/>
</dbReference>
<dbReference type="InterPro" id="IPR001313">
    <property type="entry name" value="Pumilio_RNA-bd_rpt"/>
</dbReference>
<feature type="repeat" description="Pumilio" evidence="2">
    <location>
        <begin position="572"/>
        <end position="607"/>
    </location>
</feature>
<feature type="repeat" description="Pumilio" evidence="2">
    <location>
        <begin position="427"/>
        <end position="462"/>
    </location>
</feature>
<evidence type="ECO:0000259" key="4">
    <source>
        <dbReference type="PROSITE" id="PS50303"/>
    </source>
</evidence>
<evidence type="ECO:0000256" key="2">
    <source>
        <dbReference type="PROSITE-ProRule" id="PRU00317"/>
    </source>
</evidence>
<feature type="compositionally biased region" description="Basic residues" evidence="3">
    <location>
        <begin position="349"/>
        <end position="375"/>
    </location>
</feature>
<feature type="repeat" description="Pumilio" evidence="2">
    <location>
        <begin position="611"/>
        <end position="649"/>
    </location>
</feature>
<keyword evidence="1" id="KW-0677">Repeat</keyword>
<feature type="compositionally biased region" description="Polar residues" evidence="3">
    <location>
        <begin position="42"/>
        <end position="53"/>
    </location>
</feature>
<feature type="region of interest" description="Disordered" evidence="3">
    <location>
        <begin position="1"/>
        <end position="57"/>
    </location>
</feature>
<dbReference type="GO" id="GO:0005737">
    <property type="term" value="C:cytoplasm"/>
    <property type="evidence" value="ECO:0007669"/>
    <property type="project" value="TreeGrafter"/>
</dbReference>
<feature type="repeat" description="Pumilio" evidence="2">
    <location>
        <begin position="463"/>
        <end position="499"/>
    </location>
</feature>
<dbReference type="SMART" id="SM00025">
    <property type="entry name" value="Pumilio"/>
    <property type="match status" value="8"/>
</dbReference>
<dbReference type="InterPro" id="IPR033712">
    <property type="entry name" value="Pumilio_RNA-bd"/>
</dbReference>
<dbReference type="PROSITE" id="PS50302">
    <property type="entry name" value="PUM"/>
    <property type="match status" value="8"/>
</dbReference>
<proteinExistence type="predicted"/>
<evidence type="ECO:0000313" key="6">
    <source>
        <dbReference type="Proteomes" id="UP000189911"/>
    </source>
</evidence>
<feature type="compositionally biased region" description="Basic and acidic residues" evidence="3">
    <location>
        <begin position="27"/>
        <end position="41"/>
    </location>
</feature>
<dbReference type="FunFam" id="1.25.10.10:FF:000237">
    <property type="entry name" value="Pumilio homolog 9"/>
    <property type="match status" value="1"/>
</dbReference>
<protein>
    <submittedName>
        <fullName evidence="5">LANO_0F07294g1_1</fullName>
    </submittedName>
</protein>
<feature type="region of interest" description="Disordered" evidence="3">
    <location>
        <begin position="193"/>
        <end position="219"/>
    </location>
</feature>
<dbReference type="PANTHER" id="PTHR12537">
    <property type="entry name" value="RNA BINDING PROTEIN PUMILIO-RELATED"/>
    <property type="match status" value="1"/>
</dbReference>
<accession>A0A1G4K8X7</accession>
<dbReference type="AlphaFoldDB" id="A0A1G4K8X7"/>
<dbReference type="PROSITE" id="PS50303">
    <property type="entry name" value="PUM_HD"/>
    <property type="match status" value="1"/>
</dbReference>
<dbReference type="GO" id="GO:0003729">
    <property type="term" value="F:mRNA binding"/>
    <property type="evidence" value="ECO:0007669"/>
    <property type="project" value="TreeGrafter"/>
</dbReference>
<feature type="compositionally biased region" description="Polar residues" evidence="3">
    <location>
        <begin position="305"/>
        <end position="316"/>
    </location>
</feature>
<dbReference type="GO" id="GO:0010629">
    <property type="term" value="P:negative regulation of gene expression"/>
    <property type="evidence" value="ECO:0007669"/>
    <property type="project" value="UniProtKB-ARBA"/>
</dbReference>
<dbReference type="PANTHER" id="PTHR12537:SF13">
    <property type="entry name" value="PUMILIO HOMOLOGY DOMAIN FAMILY MEMBER 4"/>
    <property type="match status" value="1"/>
</dbReference>
<gene>
    <name evidence="5" type="ORF">LANO_0F07294G</name>
</gene>
<dbReference type="GO" id="GO:0010608">
    <property type="term" value="P:post-transcriptional regulation of gene expression"/>
    <property type="evidence" value="ECO:0007669"/>
    <property type="project" value="TreeGrafter"/>
</dbReference>
<dbReference type="InterPro" id="IPR033133">
    <property type="entry name" value="PUM-HD"/>
</dbReference>
<evidence type="ECO:0000256" key="3">
    <source>
        <dbReference type="SAM" id="MobiDB-lite"/>
    </source>
</evidence>
<dbReference type="Gene3D" id="1.25.10.10">
    <property type="entry name" value="Leucine-rich Repeat Variant"/>
    <property type="match status" value="1"/>
</dbReference>